<dbReference type="GO" id="GO:1990444">
    <property type="term" value="F:F-box domain binding"/>
    <property type="evidence" value="ECO:0007669"/>
    <property type="project" value="TreeGrafter"/>
</dbReference>
<dbReference type="GO" id="GO:0070372">
    <property type="term" value="P:regulation of ERK1 and ERK2 cascade"/>
    <property type="evidence" value="ECO:0007669"/>
    <property type="project" value="TreeGrafter"/>
</dbReference>
<proteinExistence type="inferred from homology"/>
<sequence>MEAMEPRHSAALAAGVSATASYTSRPPSPPYINVPVVALSGRYSMSIVPSFADIDPDQLAEEDLSIITQGRTQRANDRTIAWRYEMRRDAQPVLDFLYLGPVGAAKDQAYLLREGITMILVVRDSMLAGSFLSVVKNAHALGIEAEMLDIAGKLDVIPAFPRAINKINNHLLGIYRNQAIQKANAQSLGNDKVIIDNTNFKRGKVLLCCETGNNRSAMIAAAYLMSVFGLDMVKAAQFLSLQRFCVTFDDDNKNILRAYEDIIGARRIVNQEKYAGLGKTLAFGDAGRAQVKRPIEATEEGESGTGPNAMDFEMDEERYTNRGFAPFVEQEQSMRF</sequence>
<dbReference type="GO" id="GO:0005654">
    <property type="term" value="C:nucleoplasm"/>
    <property type="evidence" value="ECO:0007669"/>
    <property type="project" value="TreeGrafter"/>
</dbReference>
<dbReference type="InterPro" id="IPR052449">
    <property type="entry name" value="STYX-Interacting_Phosphatase"/>
</dbReference>
<accession>A0AAE0N8X3</accession>
<dbReference type="Gene3D" id="3.90.190.10">
    <property type="entry name" value="Protein tyrosine phosphatase superfamily"/>
    <property type="match status" value="1"/>
</dbReference>
<gene>
    <name evidence="3" type="ORF">B0T24DRAFT_626383</name>
</gene>
<name>A0AAE0N8X3_9PEZI</name>
<dbReference type="PANTHER" id="PTHR46588">
    <property type="entry name" value="SERINE/THREONINE/TYROSINE-INTERACTING PROTEIN"/>
    <property type="match status" value="1"/>
</dbReference>
<dbReference type="InterPro" id="IPR029021">
    <property type="entry name" value="Prot-tyrosine_phosphatase-like"/>
</dbReference>
<dbReference type="InterPro" id="IPR000340">
    <property type="entry name" value="Dual-sp_phosphatase_cat-dom"/>
</dbReference>
<dbReference type="EMBL" id="JAULSN010000004">
    <property type="protein sequence ID" value="KAK3374398.1"/>
    <property type="molecule type" value="Genomic_DNA"/>
</dbReference>
<evidence type="ECO:0000313" key="3">
    <source>
        <dbReference type="EMBL" id="KAK3374398.1"/>
    </source>
</evidence>
<reference evidence="3" key="2">
    <citation type="submission" date="2023-06" db="EMBL/GenBank/DDBJ databases">
        <authorList>
            <consortium name="Lawrence Berkeley National Laboratory"/>
            <person name="Haridas S."/>
            <person name="Hensen N."/>
            <person name="Bonometti L."/>
            <person name="Westerberg I."/>
            <person name="Brannstrom I.O."/>
            <person name="Guillou S."/>
            <person name="Cros-Aarteil S."/>
            <person name="Calhoun S."/>
            <person name="Kuo A."/>
            <person name="Mondo S."/>
            <person name="Pangilinan J."/>
            <person name="Riley R."/>
            <person name="Labutti K."/>
            <person name="Andreopoulos B."/>
            <person name="Lipzen A."/>
            <person name="Chen C."/>
            <person name="Yanf M."/>
            <person name="Daum C."/>
            <person name="Ng V."/>
            <person name="Clum A."/>
            <person name="Steindorff A."/>
            <person name="Ohm R."/>
            <person name="Martin F."/>
            <person name="Silar P."/>
            <person name="Natvig D."/>
            <person name="Lalanne C."/>
            <person name="Gautier V."/>
            <person name="Ament-Velasquez S.L."/>
            <person name="Kruys A."/>
            <person name="Hutchinson M.I."/>
            <person name="Powell A.J."/>
            <person name="Barry K."/>
            <person name="Miller A.N."/>
            <person name="Grigoriev I.V."/>
            <person name="Debuchy R."/>
            <person name="Gladieux P."/>
            <person name="Thoren M.H."/>
            <person name="Johannesson H."/>
        </authorList>
    </citation>
    <scope>NUCLEOTIDE SEQUENCE</scope>
    <source>
        <strain evidence="3">CBS 958.72</strain>
    </source>
</reference>
<dbReference type="GO" id="GO:0005737">
    <property type="term" value="C:cytoplasm"/>
    <property type="evidence" value="ECO:0007669"/>
    <property type="project" value="TreeGrafter"/>
</dbReference>
<reference evidence="3" key="1">
    <citation type="journal article" date="2023" name="Mol. Phylogenet. Evol.">
        <title>Genome-scale phylogeny and comparative genomics of the fungal order Sordariales.</title>
        <authorList>
            <person name="Hensen N."/>
            <person name="Bonometti L."/>
            <person name="Westerberg I."/>
            <person name="Brannstrom I.O."/>
            <person name="Guillou S."/>
            <person name="Cros-Aarteil S."/>
            <person name="Calhoun S."/>
            <person name="Haridas S."/>
            <person name="Kuo A."/>
            <person name="Mondo S."/>
            <person name="Pangilinan J."/>
            <person name="Riley R."/>
            <person name="LaButti K."/>
            <person name="Andreopoulos B."/>
            <person name="Lipzen A."/>
            <person name="Chen C."/>
            <person name="Yan M."/>
            <person name="Daum C."/>
            <person name="Ng V."/>
            <person name="Clum A."/>
            <person name="Steindorff A."/>
            <person name="Ohm R.A."/>
            <person name="Martin F."/>
            <person name="Silar P."/>
            <person name="Natvig D.O."/>
            <person name="Lalanne C."/>
            <person name="Gautier V."/>
            <person name="Ament-Velasquez S.L."/>
            <person name="Kruys A."/>
            <person name="Hutchinson M.I."/>
            <person name="Powell A.J."/>
            <person name="Barry K."/>
            <person name="Miller A.N."/>
            <person name="Grigoriev I.V."/>
            <person name="Debuchy R."/>
            <person name="Gladieux P."/>
            <person name="Hiltunen Thoren M."/>
            <person name="Johannesson H."/>
        </authorList>
    </citation>
    <scope>NUCLEOTIDE SEQUENCE</scope>
    <source>
        <strain evidence="3">CBS 958.72</strain>
    </source>
</reference>
<dbReference type="GO" id="GO:0140096">
    <property type="term" value="F:catalytic activity, acting on a protein"/>
    <property type="evidence" value="ECO:0007669"/>
    <property type="project" value="UniProtKB-ARBA"/>
</dbReference>
<feature type="domain" description="Tyrosine-protein phosphatase" evidence="2">
    <location>
        <begin position="89"/>
        <end position="262"/>
    </location>
</feature>
<dbReference type="Proteomes" id="UP001287356">
    <property type="component" value="Unassembled WGS sequence"/>
</dbReference>
<dbReference type="InterPro" id="IPR020422">
    <property type="entry name" value="TYR_PHOSPHATASE_DUAL_dom"/>
</dbReference>
<dbReference type="PANTHER" id="PTHR46588:SF1">
    <property type="entry name" value="SERINE_THREONINE_TYROSINE-INTERACTING PROTEIN"/>
    <property type="match status" value="1"/>
</dbReference>
<dbReference type="Pfam" id="PF00782">
    <property type="entry name" value="DSPc"/>
    <property type="match status" value="1"/>
</dbReference>
<evidence type="ECO:0000259" key="2">
    <source>
        <dbReference type="SMART" id="SM00195"/>
    </source>
</evidence>
<dbReference type="GO" id="GO:0062026">
    <property type="term" value="P:negative regulation of SCF-dependent proteasomal ubiquitin-dependent catabolic process"/>
    <property type="evidence" value="ECO:0007669"/>
    <property type="project" value="TreeGrafter"/>
</dbReference>
<dbReference type="SUPFAM" id="SSF52799">
    <property type="entry name" value="(Phosphotyrosine protein) phosphatases II"/>
    <property type="match status" value="1"/>
</dbReference>
<dbReference type="SMART" id="SM00195">
    <property type="entry name" value="DSPc"/>
    <property type="match status" value="1"/>
</dbReference>
<keyword evidence="4" id="KW-1185">Reference proteome</keyword>
<dbReference type="AlphaFoldDB" id="A0AAE0N8X3"/>
<comment type="caution">
    <text evidence="3">The sequence shown here is derived from an EMBL/GenBank/DDBJ whole genome shotgun (WGS) entry which is preliminary data.</text>
</comment>
<protein>
    <submittedName>
        <fullName evidence="3">Dual specificity phosphatase</fullName>
    </submittedName>
</protein>
<evidence type="ECO:0000313" key="4">
    <source>
        <dbReference type="Proteomes" id="UP001287356"/>
    </source>
</evidence>
<comment type="similarity">
    <text evidence="1">Belongs to the protein-tyrosine phosphatase family. Non-receptor class subfamily.</text>
</comment>
<organism evidence="3 4">
    <name type="scientific">Lasiosphaeria ovina</name>
    <dbReference type="NCBI Taxonomy" id="92902"/>
    <lineage>
        <taxon>Eukaryota</taxon>
        <taxon>Fungi</taxon>
        <taxon>Dikarya</taxon>
        <taxon>Ascomycota</taxon>
        <taxon>Pezizomycotina</taxon>
        <taxon>Sordariomycetes</taxon>
        <taxon>Sordariomycetidae</taxon>
        <taxon>Sordariales</taxon>
        <taxon>Lasiosphaeriaceae</taxon>
        <taxon>Lasiosphaeria</taxon>
    </lineage>
</organism>
<dbReference type="CDD" id="cd14498">
    <property type="entry name" value="DSP"/>
    <property type="match status" value="1"/>
</dbReference>
<evidence type="ECO:0000256" key="1">
    <source>
        <dbReference type="ARBA" id="ARBA00009649"/>
    </source>
</evidence>